<evidence type="ECO:0000256" key="9">
    <source>
        <dbReference type="ARBA" id="ARBA00023273"/>
    </source>
</evidence>
<evidence type="ECO:0000259" key="11">
    <source>
        <dbReference type="SMART" id="SM00683"/>
    </source>
</evidence>
<dbReference type="OMA" id="PNFGIQY"/>
<dbReference type="GO" id="GO:0036064">
    <property type="term" value="C:ciliary basal body"/>
    <property type="evidence" value="ECO:0007669"/>
    <property type="project" value="TreeGrafter"/>
</dbReference>
<accession>G0TRH0</accession>
<reference evidence="12" key="1">
    <citation type="journal article" date="2012" name="Proc. Natl. Acad. Sci. U.S.A.">
        <title>Antigenic diversity is generated by distinct evolutionary mechanisms in African trypanosome species.</title>
        <authorList>
            <person name="Jackson A.P."/>
            <person name="Berry A."/>
            <person name="Aslett M."/>
            <person name="Allison H.C."/>
            <person name="Burton P."/>
            <person name="Vavrova-Anderson J."/>
            <person name="Brown R."/>
            <person name="Browne H."/>
            <person name="Corton N."/>
            <person name="Hauser H."/>
            <person name="Gamble J."/>
            <person name="Gilderthorp R."/>
            <person name="Marcello L."/>
            <person name="McQuillan J."/>
            <person name="Otto T.D."/>
            <person name="Quail M.A."/>
            <person name="Sanders M.J."/>
            <person name="van Tonder A."/>
            <person name="Ginger M.L."/>
            <person name="Field M.C."/>
            <person name="Barry J.D."/>
            <person name="Hertz-Fowler C."/>
            <person name="Berriman M."/>
        </authorList>
    </citation>
    <scope>NUCLEOTIDE SEQUENCE</scope>
    <source>
        <strain evidence="12">Y486</strain>
    </source>
</reference>
<gene>
    <name evidence="12" type="ORF">TVY486_0101820</name>
</gene>
<name>G0TRH0_TRYVY</name>
<keyword evidence="5" id="KW-0963">Cytoplasm</keyword>
<evidence type="ECO:0000256" key="2">
    <source>
        <dbReference type="ARBA" id="ARBA00004607"/>
    </source>
</evidence>
<dbReference type="GO" id="GO:0060271">
    <property type="term" value="P:cilium assembly"/>
    <property type="evidence" value="ECO:0007669"/>
    <property type="project" value="TreeGrafter"/>
</dbReference>
<evidence type="ECO:0000256" key="4">
    <source>
        <dbReference type="ARBA" id="ARBA00022475"/>
    </source>
</evidence>
<comment type="subcellular location">
    <subcellularLocation>
        <location evidence="1">Cell projection</location>
        <location evidence="1">Cilium membrane</location>
    </subcellularLocation>
    <subcellularLocation>
        <location evidence="2">Cytoplasm</location>
        <location evidence="2">Cytoskeleton</location>
        <location evidence="2">Microtubule organizing center</location>
        <location evidence="2">Centrosome</location>
        <location evidence="2">Centriolar satellite</location>
    </subcellularLocation>
</comment>
<dbReference type="InterPro" id="IPR030804">
    <property type="entry name" value="BBS5/fem-3"/>
</dbReference>
<evidence type="ECO:0000256" key="7">
    <source>
        <dbReference type="ARBA" id="ARBA00023136"/>
    </source>
</evidence>
<dbReference type="GO" id="GO:0034451">
    <property type="term" value="C:centriolar satellite"/>
    <property type="evidence" value="ECO:0007669"/>
    <property type="project" value="UniProtKB-SubCell"/>
</dbReference>
<organism evidence="12">
    <name type="scientific">Trypanosoma vivax (strain Y486)</name>
    <dbReference type="NCBI Taxonomy" id="1055687"/>
    <lineage>
        <taxon>Eukaryota</taxon>
        <taxon>Discoba</taxon>
        <taxon>Euglenozoa</taxon>
        <taxon>Kinetoplastea</taxon>
        <taxon>Metakinetoplastina</taxon>
        <taxon>Trypanosomatida</taxon>
        <taxon>Trypanosomatidae</taxon>
        <taxon>Trypanosoma</taxon>
        <taxon>Duttonella</taxon>
    </lineage>
</organism>
<dbReference type="InterPro" id="IPR006606">
    <property type="entry name" value="BBL5"/>
</dbReference>
<keyword evidence="7" id="KW-0472">Membrane</keyword>
<comment type="similarity">
    <text evidence="3">Belongs to the BBS5 family.</text>
</comment>
<keyword evidence="4" id="KW-1003">Cell membrane</keyword>
<dbReference type="InterPro" id="IPR014003">
    <property type="entry name" value="BBS5_PH"/>
</dbReference>
<proteinExistence type="inferred from homology"/>
<dbReference type="VEuPathDB" id="TriTrypDB:TvY486_0101820"/>
<evidence type="ECO:0000256" key="10">
    <source>
        <dbReference type="SAM" id="MobiDB-lite"/>
    </source>
</evidence>
<evidence type="ECO:0000313" key="12">
    <source>
        <dbReference type="EMBL" id="CCC46534.1"/>
    </source>
</evidence>
<feature type="region of interest" description="Disordered" evidence="10">
    <location>
        <begin position="286"/>
        <end position="326"/>
    </location>
</feature>
<feature type="domain" description="BBSome complex member BBS5 PH" evidence="11">
    <location>
        <begin position="170"/>
        <end position="224"/>
    </location>
</feature>
<dbReference type="SMART" id="SM00683">
    <property type="entry name" value="DM16"/>
    <property type="match status" value="2"/>
</dbReference>
<dbReference type="Pfam" id="PF07289">
    <property type="entry name" value="BBL5"/>
    <property type="match status" value="1"/>
</dbReference>
<dbReference type="PANTHER" id="PTHR21351:SF0">
    <property type="entry name" value="BARDET-BIEDL SYNDROME 5 PROTEIN"/>
    <property type="match status" value="1"/>
</dbReference>
<sequence>MLSSQGQTVHTVKGSAPLWLDREVRFDVHANDLEIFKSRGECLLATLKPVEDTKGNNGEEGVLFVTNLRCIWQSSHSRRTNLSIGYSGVHSMEVQLVNSRLRGNSEALRIGARYGSSRFEFIFTYILTTTRLFEILPAVWRAYDSSRIYREMRLRSSAIRDGELVLLEDEHLFTRLRGVSSVGVEGGYVGTFFTTNLRLAWCSQNKPEHNISIPLLQVSAIHLKQTKYDHSLVVQTFPTTTAYVVSFRVEPRERVTELYKECASLLKAFNSRPNLGIAVALTDAQKRGGGSGSSQQGSAGPTVEQEEDTMQTTTVPVPQSRVEDGENVVQKVETDAFAAYYADVGQKGADRRPEYNESVGLAVEKLRQGITLQELWAIVA</sequence>
<protein>
    <recommendedName>
        <fullName evidence="11">BBSome complex member BBS5 PH domain-containing protein</fullName>
    </recommendedName>
</protein>
<dbReference type="GO" id="GO:0032266">
    <property type="term" value="F:phosphatidylinositol-3-phosphate binding"/>
    <property type="evidence" value="ECO:0007669"/>
    <property type="project" value="TreeGrafter"/>
</dbReference>
<dbReference type="AlphaFoldDB" id="G0TRH0"/>
<evidence type="ECO:0000256" key="3">
    <source>
        <dbReference type="ARBA" id="ARBA00005822"/>
    </source>
</evidence>
<dbReference type="GO" id="GO:0034464">
    <property type="term" value="C:BBSome"/>
    <property type="evidence" value="ECO:0007669"/>
    <property type="project" value="InterPro"/>
</dbReference>
<evidence type="ECO:0000256" key="8">
    <source>
        <dbReference type="ARBA" id="ARBA00023212"/>
    </source>
</evidence>
<keyword evidence="6" id="KW-0969">Cilium</keyword>
<keyword evidence="8" id="KW-0206">Cytoskeleton</keyword>
<dbReference type="GO" id="GO:0060170">
    <property type="term" value="C:ciliary membrane"/>
    <property type="evidence" value="ECO:0007669"/>
    <property type="project" value="UniProtKB-SubCell"/>
</dbReference>
<dbReference type="EMBL" id="HE573017">
    <property type="protein sequence ID" value="CCC46534.1"/>
    <property type="molecule type" value="Genomic_DNA"/>
</dbReference>
<keyword evidence="9" id="KW-0966">Cell projection</keyword>
<evidence type="ECO:0000256" key="1">
    <source>
        <dbReference type="ARBA" id="ARBA00004309"/>
    </source>
</evidence>
<feature type="domain" description="BBSome complex member BBS5 PH" evidence="11">
    <location>
        <begin position="41"/>
        <end position="95"/>
    </location>
</feature>
<evidence type="ECO:0000256" key="5">
    <source>
        <dbReference type="ARBA" id="ARBA00022490"/>
    </source>
</evidence>
<evidence type="ECO:0000256" key="6">
    <source>
        <dbReference type="ARBA" id="ARBA00023069"/>
    </source>
</evidence>
<dbReference type="PIRSF" id="PIRSF010072">
    <property type="entry name" value="DUF1448"/>
    <property type="match status" value="1"/>
</dbReference>
<dbReference type="PANTHER" id="PTHR21351">
    <property type="entry name" value="BARDET-BIEDL SYNDROME PROTEIN 5"/>
    <property type="match status" value="1"/>
</dbReference>